<evidence type="ECO:0000313" key="2">
    <source>
        <dbReference type="Proteomes" id="UP000255233"/>
    </source>
</evidence>
<dbReference type="Proteomes" id="UP000255233">
    <property type="component" value="Unassembled WGS sequence"/>
</dbReference>
<reference evidence="1 2" key="1">
    <citation type="submission" date="2018-06" db="EMBL/GenBank/DDBJ databases">
        <authorList>
            <consortium name="Pathogen Informatics"/>
            <person name="Doyle S."/>
        </authorList>
    </citation>
    <scope>NUCLEOTIDE SEQUENCE [LARGE SCALE GENOMIC DNA]</scope>
    <source>
        <strain evidence="1 2">NCTC11190</strain>
    </source>
</reference>
<dbReference type="OrthoDB" id="1228719at2"/>
<dbReference type="AlphaFoldDB" id="A0A379MS41"/>
<organism evidence="1 2">
    <name type="scientific">Rikenella microfusus</name>
    <dbReference type="NCBI Taxonomy" id="28139"/>
    <lineage>
        <taxon>Bacteria</taxon>
        <taxon>Pseudomonadati</taxon>
        <taxon>Bacteroidota</taxon>
        <taxon>Bacteroidia</taxon>
        <taxon>Bacteroidales</taxon>
        <taxon>Rikenellaceae</taxon>
        <taxon>Rikenella</taxon>
    </lineage>
</organism>
<proteinExistence type="predicted"/>
<dbReference type="EMBL" id="UGVL01000001">
    <property type="protein sequence ID" value="SUE33667.1"/>
    <property type="molecule type" value="Genomic_DNA"/>
</dbReference>
<dbReference type="RefSeq" id="WP_027290365.1">
    <property type="nucleotide sequence ID" value="NZ_UGVL01000001.1"/>
</dbReference>
<keyword evidence="2" id="KW-1185">Reference proteome</keyword>
<gene>
    <name evidence="1" type="ORF">NCTC11190_00877</name>
</gene>
<accession>A0A379MS41</accession>
<name>A0A379MS41_9BACT</name>
<sequence length="287" mass="31664">MPIEKQAWIAMIKEGFVPDTSFLARSVDMSEFVEYDKINLAEAGVDPEVLVDNASFPIESAQRADIPLELPLHTFDTKNTTVRAIEEKESSYKKMESVIRGHKNALLKKTAAFAAGNWSPQKNADLTPVRAATGAVNPSGQKALTFTDILQLRNWFTGRDVPVDSLVLVLNAIHEADLMAEDMKLYKEMIGSGKIWGISYYTSSVLPYYTAADGTKKAFGAAVVPETDTQGSLMYCDTEVMRAVGSTDVFARYKDPAERGDILGYQQRFTALSIRGKYAAAFYSAKE</sequence>
<protein>
    <submittedName>
        <fullName evidence="1">Uncharacterized protein</fullName>
    </submittedName>
</protein>
<dbReference type="STRING" id="880526.GCA_000427365_00570"/>
<evidence type="ECO:0000313" key="1">
    <source>
        <dbReference type="EMBL" id="SUE33667.1"/>
    </source>
</evidence>